<evidence type="ECO:0000256" key="2">
    <source>
        <dbReference type="SAM" id="SignalP"/>
    </source>
</evidence>
<dbReference type="EMBL" id="HG994584">
    <property type="protein sequence ID" value="CAF2954738.1"/>
    <property type="molecule type" value="Genomic_DNA"/>
</dbReference>
<feature type="region of interest" description="Disordered" evidence="1">
    <location>
        <begin position="60"/>
        <end position="102"/>
    </location>
</feature>
<protein>
    <submittedName>
        <fullName evidence="3">(salmon louse) hypothetical protein</fullName>
    </submittedName>
</protein>
<sequence>MRKFELIPSSFICFFVLFLLLESSTSSSGLDKRATLLRRDILGNWYTLMRNNIIEENNENEKDMVNEDEEPYEVVSNGRMIGQRSNQERRDEGEEEIVEGNMFQKKQDSISSSFRIPNKVSYNLTLILFTFHNMP</sequence>
<dbReference type="AlphaFoldDB" id="A0A7R8H9T2"/>
<feature type="signal peptide" evidence="2">
    <location>
        <begin position="1"/>
        <end position="27"/>
    </location>
</feature>
<name>A0A7R8H9T2_LEPSM</name>
<reference evidence="3" key="1">
    <citation type="submission" date="2021-02" db="EMBL/GenBank/DDBJ databases">
        <authorList>
            <person name="Bekaert M."/>
        </authorList>
    </citation>
    <scope>NUCLEOTIDE SEQUENCE</scope>
    <source>
        <strain evidence="3">IoA-00</strain>
    </source>
</reference>
<accession>A0A7R8H9T2</accession>
<keyword evidence="2" id="KW-0732">Signal</keyword>
<evidence type="ECO:0000256" key="1">
    <source>
        <dbReference type="SAM" id="MobiDB-lite"/>
    </source>
</evidence>
<gene>
    <name evidence="3" type="ORF">LSAA_10366</name>
</gene>
<evidence type="ECO:0000313" key="4">
    <source>
        <dbReference type="Proteomes" id="UP000675881"/>
    </source>
</evidence>
<evidence type="ECO:0000313" key="3">
    <source>
        <dbReference type="EMBL" id="CAF2954738.1"/>
    </source>
</evidence>
<proteinExistence type="predicted"/>
<organism evidence="3 4">
    <name type="scientific">Lepeophtheirus salmonis</name>
    <name type="common">Salmon louse</name>
    <name type="synonym">Caligus salmonis</name>
    <dbReference type="NCBI Taxonomy" id="72036"/>
    <lineage>
        <taxon>Eukaryota</taxon>
        <taxon>Metazoa</taxon>
        <taxon>Ecdysozoa</taxon>
        <taxon>Arthropoda</taxon>
        <taxon>Crustacea</taxon>
        <taxon>Multicrustacea</taxon>
        <taxon>Hexanauplia</taxon>
        <taxon>Copepoda</taxon>
        <taxon>Siphonostomatoida</taxon>
        <taxon>Caligidae</taxon>
        <taxon>Lepeophtheirus</taxon>
    </lineage>
</organism>
<feature type="chain" id="PRO_5043837358" evidence="2">
    <location>
        <begin position="28"/>
        <end position="135"/>
    </location>
</feature>
<dbReference type="Proteomes" id="UP000675881">
    <property type="component" value="Chromosome 5"/>
</dbReference>
<keyword evidence="4" id="KW-1185">Reference proteome</keyword>